<dbReference type="SMART" id="SM00219">
    <property type="entry name" value="TyrKc"/>
    <property type="match status" value="1"/>
</dbReference>
<dbReference type="Gene3D" id="3.30.200.20">
    <property type="entry name" value="Phosphorylase Kinase, domain 1"/>
    <property type="match status" value="1"/>
</dbReference>
<keyword evidence="6" id="KW-0829">Tyrosine-protein kinase</keyword>
<evidence type="ECO:0000256" key="3">
    <source>
        <dbReference type="ARBA" id="ARBA00022741"/>
    </source>
</evidence>
<dbReference type="PANTHER" id="PTHR24416:SF622">
    <property type="entry name" value="PROTEIN KINASE DOMAIN-CONTAINING PROTEIN"/>
    <property type="match status" value="1"/>
</dbReference>
<dbReference type="CDD" id="cd00192">
    <property type="entry name" value="PTKc"/>
    <property type="match status" value="1"/>
</dbReference>
<dbReference type="InterPro" id="IPR011009">
    <property type="entry name" value="Kinase-like_dom_sf"/>
</dbReference>
<dbReference type="PROSITE" id="PS50011">
    <property type="entry name" value="PROTEIN_KINASE_DOM"/>
    <property type="match status" value="1"/>
</dbReference>
<dbReference type="AlphaFoldDB" id="A0AAU9XE35"/>
<dbReference type="InterPro" id="IPR008266">
    <property type="entry name" value="Tyr_kinase_AS"/>
</dbReference>
<keyword evidence="5 8" id="KW-0067">ATP-binding</keyword>
<evidence type="ECO:0000313" key="11">
    <source>
        <dbReference type="EMBL" id="CAH3144672.1"/>
    </source>
</evidence>
<feature type="binding site" evidence="8">
    <location>
        <position position="212"/>
    </location>
    <ligand>
        <name>ATP</name>
        <dbReference type="ChEBI" id="CHEBI:30616"/>
    </ligand>
</feature>
<dbReference type="Gene3D" id="1.10.510.10">
    <property type="entry name" value="Transferase(Phosphotransferase) domain 1"/>
    <property type="match status" value="1"/>
</dbReference>
<dbReference type="GO" id="GO:0007169">
    <property type="term" value="P:cell surface receptor protein tyrosine kinase signaling pathway"/>
    <property type="evidence" value="ECO:0007669"/>
    <property type="project" value="TreeGrafter"/>
</dbReference>
<sequence>MTFMCGCTMAYFYRRARRNKQGNRDEGELYVVCLANNDLAEGIAEDDNHNENGSAPLVVNVVAPLVDDEKLNTNMRPERKDPKQDDGSVDSMLLEGRKIPTPPHVGEKNFRNLIFDQKDQAEKLLNSRSGHFSAQDGCDDANVIPHQESGMDSYKHGDQMLTSLNIAPEECEKDLDDLEVLEEVLGEGEYGIVYKGRCGRKNGNVIDVAIKKLKDDASKLEKAALLNEIRTLKQAGRHPNIVNLIGAWVHGETVFVVTELVRGGSLESLLKSKDDGSNEYANVCCKLSVRQLLNIALQVALGMQHLEERKCIHRDLAARNVFIDSNKVAKVGDFGLARNISDDGLYIKTSCVKIPWRWSSLESLRDRVYTSKSDVWSFGILLWEIATYGELPYPDIESPLSLVSQLSTGYRMPRPHRCSEELYMLMSSCWNENPLLRPSFTDIVNQLEYFLREVKRTYINIMEDEITSRVDLKKK</sequence>
<dbReference type="FunFam" id="1.10.510.10:FF:000554">
    <property type="entry name" value="Predicted protein"/>
    <property type="match status" value="1"/>
</dbReference>
<proteinExistence type="predicted"/>
<feature type="compositionally biased region" description="Basic and acidic residues" evidence="9">
    <location>
        <begin position="69"/>
        <end position="86"/>
    </location>
</feature>
<dbReference type="SUPFAM" id="SSF56112">
    <property type="entry name" value="Protein kinase-like (PK-like)"/>
    <property type="match status" value="1"/>
</dbReference>
<dbReference type="GO" id="GO:0005524">
    <property type="term" value="F:ATP binding"/>
    <property type="evidence" value="ECO:0007669"/>
    <property type="project" value="UniProtKB-UniRule"/>
</dbReference>
<keyword evidence="3 8" id="KW-0547">Nucleotide-binding</keyword>
<evidence type="ECO:0000256" key="9">
    <source>
        <dbReference type="SAM" id="MobiDB-lite"/>
    </source>
</evidence>
<evidence type="ECO:0000256" key="6">
    <source>
        <dbReference type="ARBA" id="ARBA00023137"/>
    </source>
</evidence>
<comment type="subcellular location">
    <subcellularLocation>
        <location evidence="1">Membrane</location>
        <topology evidence="1">Single-pass membrane protein</topology>
    </subcellularLocation>
</comment>
<dbReference type="Pfam" id="PF07714">
    <property type="entry name" value="PK_Tyr_Ser-Thr"/>
    <property type="match status" value="1"/>
</dbReference>
<dbReference type="InterPro" id="IPR050122">
    <property type="entry name" value="RTK"/>
</dbReference>
<evidence type="ECO:0000259" key="10">
    <source>
        <dbReference type="PROSITE" id="PS50011"/>
    </source>
</evidence>
<keyword evidence="12" id="KW-1185">Reference proteome</keyword>
<dbReference type="InterPro" id="IPR000719">
    <property type="entry name" value="Prot_kinase_dom"/>
</dbReference>
<evidence type="ECO:0000313" key="12">
    <source>
        <dbReference type="Proteomes" id="UP001159428"/>
    </source>
</evidence>
<evidence type="ECO:0000256" key="4">
    <source>
        <dbReference type="ARBA" id="ARBA00022777"/>
    </source>
</evidence>
<comment type="caution">
    <text evidence="11">The sequence shown here is derived from an EMBL/GenBank/DDBJ whole genome shotgun (WGS) entry which is preliminary data.</text>
</comment>
<dbReference type="InterPro" id="IPR017441">
    <property type="entry name" value="Protein_kinase_ATP_BS"/>
</dbReference>
<evidence type="ECO:0000256" key="1">
    <source>
        <dbReference type="ARBA" id="ARBA00004167"/>
    </source>
</evidence>
<dbReference type="GO" id="GO:0004714">
    <property type="term" value="F:transmembrane receptor protein tyrosine kinase activity"/>
    <property type="evidence" value="ECO:0007669"/>
    <property type="project" value="UniProtKB-EC"/>
</dbReference>
<evidence type="ECO:0000256" key="2">
    <source>
        <dbReference type="ARBA" id="ARBA00022679"/>
    </source>
</evidence>
<dbReference type="PRINTS" id="PR00109">
    <property type="entry name" value="TYRKINASE"/>
</dbReference>
<dbReference type="PROSITE" id="PS00107">
    <property type="entry name" value="PROTEIN_KINASE_ATP"/>
    <property type="match status" value="1"/>
</dbReference>
<dbReference type="PANTHER" id="PTHR24416">
    <property type="entry name" value="TYROSINE-PROTEIN KINASE RECEPTOR"/>
    <property type="match status" value="1"/>
</dbReference>
<feature type="region of interest" description="Disordered" evidence="9">
    <location>
        <begin position="69"/>
        <end position="108"/>
    </location>
</feature>
<comment type="catalytic activity">
    <reaction evidence="7">
        <text>L-tyrosyl-[protein] + ATP = O-phospho-L-tyrosyl-[protein] + ADP + H(+)</text>
        <dbReference type="Rhea" id="RHEA:10596"/>
        <dbReference type="Rhea" id="RHEA-COMP:10136"/>
        <dbReference type="Rhea" id="RHEA-COMP:20101"/>
        <dbReference type="ChEBI" id="CHEBI:15378"/>
        <dbReference type="ChEBI" id="CHEBI:30616"/>
        <dbReference type="ChEBI" id="CHEBI:46858"/>
        <dbReference type="ChEBI" id="CHEBI:61978"/>
        <dbReference type="ChEBI" id="CHEBI:456216"/>
        <dbReference type="EC" id="2.7.10.1"/>
    </reaction>
</comment>
<evidence type="ECO:0000256" key="5">
    <source>
        <dbReference type="ARBA" id="ARBA00022840"/>
    </source>
</evidence>
<dbReference type="Proteomes" id="UP001159428">
    <property type="component" value="Unassembled WGS sequence"/>
</dbReference>
<organism evidence="11 12">
    <name type="scientific">Pocillopora meandrina</name>
    <dbReference type="NCBI Taxonomy" id="46732"/>
    <lineage>
        <taxon>Eukaryota</taxon>
        <taxon>Metazoa</taxon>
        <taxon>Cnidaria</taxon>
        <taxon>Anthozoa</taxon>
        <taxon>Hexacorallia</taxon>
        <taxon>Scleractinia</taxon>
        <taxon>Astrocoeniina</taxon>
        <taxon>Pocilloporidae</taxon>
        <taxon>Pocillopora</taxon>
    </lineage>
</organism>
<keyword evidence="4" id="KW-0418">Kinase</keyword>
<evidence type="ECO:0000256" key="8">
    <source>
        <dbReference type="PROSITE-ProRule" id="PRU10141"/>
    </source>
</evidence>
<dbReference type="GO" id="GO:0005886">
    <property type="term" value="C:plasma membrane"/>
    <property type="evidence" value="ECO:0007669"/>
    <property type="project" value="TreeGrafter"/>
</dbReference>
<dbReference type="InterPro" id="IPR020635">
    <property type="entry name" value="Tyr_kinase_cat_dom"/>
</dbReference>
<keyword evidence="2" id="KW-0808">Transferase</keyword>
<feature type="domain" description="Protein kinase" evidence="10">
    <location>
        <begin position="179"/>
        <end position="450"/>
    </location>
</feature>
<accession>A0AAU9XE35</accession>
<name>A0AAU9XE35_9CNID</name>
<dbReference type="EMBL" id="CALNXJ010000039">
    <property type="protein sequence ID" value="CAH3144672.1"/>
    <property type="molecule type" value="Genomic_DNA"/>
</dbReference>
<evidence type="ECO:0000256" key="7">
    <source>
        <dbReference type="ARBA" id="ARBA00051243"/>
    </source>
</evidence>
<reference evidence="11 12" key="1">
    <citation type="submission" date="2022-05" db="EMBL/GenBank/DDBJ databases">
        <authorList>
            <consortium name="Genoscope - CEA"/>
            <person name="William W."/>
        </authorList>
    </citation>
    <scope>NUCLEOTIDE SEQUENCE [LARGE SCALE GENOMIC DNA]</scope>
</reference>
<protein>
    <recommendedName>
        <fullName evidence="10">Protein kinase domain-containing protein</fullName>
    </recommendedName>
</protein>
<gene>
    <name evidence="11" type="ORF">PMEA_00021189</name>
</gene>
<dbReference type="InterPro" id="IPR001245">
    <property type="entry name" value="Ser-Thr/Tyr_kinase_cat_dom"/>
</dbReference>
<dbReference type="PROSITE" id="PS00109">
    <property type="entry name" value="PROTEIN_KINASE_TYR"/>
    <property type="match status" value="1"/>
</dbReference>
<dbReference type="GO" id="GO:0043235">
    <property type="term" value="C:receptor complex"/>
    <property type="evidence" value="ECO:0007669"/>
    <property type="project" value="TreeGrafter"/>
</dbReference>